<dbReference type="AlphaFoldDB" id="A0A1H0GKV1"/>
<protein>
    <submittedName>
        <fullName evidence="3">Cell wall hydrolase CwlJ, involved in spore germination</fullName>
    </submittedName>
</protein>
<name>A0A1H0GKV1_9HYPH</name>
<keyword evidence="1" id="KW-0472">Membrane</keyword>
<organism evidence="3 4">
    <name type="scientific">Aureimonas jatrophae</name>
    <dbReference type="NCBI Taxonomy" id="1166073"/>
    <lineage>
        <taxon>Bacteria</taxon>
        <taxon>Pseudomonadati</taxon>
        <taxon>Pseudomonadota</taxon>
        <taxon>Alphaproteobacteria</taxon>
        <taxon>Hyphomicrobiales</taxon>
        <taxon>Aurantimonadaceae</taxon>
        <taxon>Aureimonas</taxon>
    </lineage>
</organism>
<evidence type="ECO:0000313" key="3">
    <source>
        <dbReference type="EMBL" id="SDO07510.1"/>
    </source>
</evidence>
<dbReference type="Proteomes" id="UP000198793">
    <property type="component" value="Unassembled WGS sequence"/>
</dbReference>
<dbReference type="InterPro" id="IPR011105">
    <property type="entry name" value="Cell_wall_hydrolase_SleB"/>
</dbReference>
<dbReference type="GO" id="GO:0016787">
    <property type="term" value="F:hydrolase activity"/>
    <property type="evidence" value="ECO:0007669"/>
    <property type="project" value="UniProtKB-KW"/>
</dbReference>
<keyword evidence="4" id="KW-1185">Reference proteome</keyword>
<keyword evidence="1" id="KW-1133">Transmembrane helix</keyword>
<dbReference type="Pfam" id="PF07486">
    <property type="entry name" value="Hydrolase_2"/>
    <property type="match status" value="1"/>
</dbReference>
<proteinExistence type="predicted"/>
<dbReference type="STRING" id="1166073.SAMN05192530_103176"/>
<keyword evidence="1" id="KW-0812">Transmembrane</keyword>
<evidence type="ECO:0000313" key="4">
    <source>
        <dbReference type="Proteomes" id="UP000198793"/>
    </source>
</evidence>
<reference evidence="3 4" key="1">
    <citation type="submission" date="2016-10" db="EMBL/GenBank/DDBJ databases">
        <authorList>
            <person name="de Groot N.N."/>
        </authorList>
    </citation>
    <scope>NUCLEOTIDE SEQUENCE [LARGE SCALE GENOMIC DNA]</scope>
    <source>
        <strain evidence="4">L7-484,KACC 16230,DSM 25025</strain>
    </source>
</reference>
<gene>
    <name evidence="3" type="ORF">SAMN05192530_103176</name>
</gene>
<evidence type="ECO:0000259" key="2">
    <source>
        <dbReference type="Pfam" id="PF07486"/>
    </source>
</evidence>
<feature type="transmembrane region" description="Helical" evidence="1">
    <location>
        <begin position="20"/>
        <end position="39"/>
    </location>
</feature>
<dbReference type="EMBL" id="FNIT01000003">
    <property type="protein sequence ID" value="SDO07510.1"/>
    <property type="molecule type" value="Genomic_DNA"/>
</dbReference>
<dbReference type="InterPro" id="IPR042047">
    <property type="entry name" value="SleB_dom1"/>
</dbReference>
<accession>A0A1H0GKV1</accession>
<evidence type="ECO:0000256" key="1">
    <source>
        <dbReference type="SAM" id="Phobius"/>
    </source>
</evidence>
<sequence length="377" mass="40403">MPIISRTADRRAVRSLRRRLLRNAAGVAAFGTAMLVAPAHHEGLLAGVETELASLSALADVPDFGDEPDIASPSAPAALYVVDNGRSLMAERGGRVAPRRLAPVQPRFAAGSLGAVSGLLRAGMALGDNEMRTALAGPQPFSERMQLAAQFRDPSQSTLMAEVARASGPVPILHDVAVAERVDASPASLAAMAAYAPSQETGTASLFDKVLAPKPEGGAFVPPIGGKDHAWAAATLPPSVFSATEQKCLATGIYFEARGESEQGQAAVGQVILNRVRNPTYPKTICGVVYQNANWRNRCQFSFACDGIKDVIWNRRAYQTAERIADDVTRGKTWIPEVGSATHYHATYVKPRWARAMEKVDKIGLHIFYRTFNGGWN</sequence>
<dbReference type="Gene3D" id="1.10.10.2520">
    <property type="entry name" value="Cell wall hydrolase SleB, domain 1"/>
    <property type="match status" value="1"/>
</dbReference>
<feature type="domain" description="Cell wall hydrolase SleB" evidence="2">
    <location>
        <begin position="259"/>
        <end position="369"/>
    </location>
</feature>
<keyword evidence="3" id="KW-0378">Hydrolase</keyword>